<evidence type="ECO:0000313" key="2">
    <source>
        <dbReference type="EMBL" id="MBR8828653.1"/>
    </source>
</evidence>
<dbReference type="EMBL" id="JADQBC010000080">
    <property type="protein sequence ID" value="MBR8828653.1"/>
    <property type="molecule type" value="Genomic_DNA"/>
</dbReference>
<evidence type="ECO:0000313" key="3">
    <source>
        <dbReference type="Proteomes" id="UP000767446"/>
    </source>
</evidence>
<feature type="transmembrane region" description="Helical" evidence="1">
    <location>
        <begin position="419"/>
        <end position="442"/>
    </location>
</feature>
<accession>A0A941GYK1</accession>
<sequence>MTHLISELEIPLILGQAGVTGLIDQVTGGALQLVKGILILLAGWIIANVAKGITKKLLEQTSIDNKIASWVTGRQDDQSIPVEKWVAEAVFWLILLLAFIGFLNVLQLEGVSQPLNAALSQITTFLPKLAGALLLLGLAWVLATVSKTIVTRVLGNLRLDERLGQEVGQNQNTLTETLGNAIYWFIFLFFLPSILSTLDLRGSLGPVEKLLNDILATLPNILAAVVIGSVGWFVANIIKRVVTNLLAATGVDRIGERFGLSPTSQRQSLSQILGAIVYLLVLIPFAITALEALKIQAISVPAAVMLGQILNLLPKLFAAAVILTLAYVGGQYLSELVTSILTGLGFNNLFAWLGISSPTAYTAEPTIPGPETGAKTVLQPSITTKRTPSEIAGLIVLVAIMLVASLTAVDILQIQALRTLVGVILLIAGKVFVGLIVFAIGLYLANMAFNLISSSGTGNSHFLGQAARIAIITLVGAMALQQMGIAPDIVNLAFGLLLGGIAVAIALAFGLGGREVANEQLREWLAHFKNKQ</sequence>
<keyword evidence="1" id="KW-1133">Transmembrane helix</keyword>
<feature type="transmembrane region" description="Helical" evidence="1">
    <location>
        <begin position="305"/>
        <end position="329"/>
    </location>
</feature>
<gene>
    <name evidence="2" type="ORF">DSM107014_12270</name>
</gene>
<organism evidence="2 3">
    <name type="scientific">Gomphosphaeria aponina SAG 52.96 = DSM 107014</name>
    <dbReference type="NCBI Taxonomy" id="1521640"/>
    <lineage>
        <taxon>Bacteria</taxon>
        <taxon>Bacillati</taxon>
        <taxon>Cyanobacteriota</taxon>
        <taxon>Cyanophyceae</taxon>
        <taxon>Oscillatoriophycideae</taxon>
        <taxon>Chroococcales</taxon>
        <taxon>Gomphosphaeriaceae</taxon>
        <taxon>Gomphosphaeria</taxon>
    </lineage>
</organism>
<comment type="caution">
    <text evidence="2">The sequence shown here is derived from an EMBL/GenBank/DDBJ whole genome shotgun (WGS) entry which is preliminary data.</text>
</comment>
<feature type="transmembrane region" description="Helical" evidence="1">
    <location>
        <begin position="85"/>
        <end position="105"/>
    </location>
</feature>
<dbReference type="InterPro" id="IPR045275">
    <property type="entry name" value="MscS_archaea/bacteria_type"/>
</dbReference>
<feature type="transmembrane region" description="Helical" evidence="1">
    <location>
        <begin position="218"/>
        <end position="238"/>
    </location>
</feature>
<dbReference type="InterPro" id="IPR008910">
    <property type="entry name" value="MSC_TM_helix"/>
</dbReference>
<dbReference type="NCBIfam" id="NF033912">
    <property type="entry name" value="msc"/>
    <property type="match status" value="1"/>
</dbReference>
<dbReference type="AlphaFoldDB" id="A0A941GYK1"/>
<feature type="transmembrane region" description="Helical" evidence="1">
    <location>
        <begin position="391"/>
        <end position="412"/>
    </location>
</feature>
<feature type="transmembrane region" description="Helical" evidence="1">
    <location>
        <begin position="336"/>
        <end position="355"/>
    </location>
</feature>
<feature type="transmembrane region" description="Helical" evidence="1">
    <location>
        <begin position="181"/>
        <end position="198"/>
    </location>
</feature>
<dbReference type="PANTHER" id="PTHR30221">
    <property type="entry name" value="SMALL-CONDUCTANCE MECHANOSENSITIVE CHANNEL"/>
    <property type="match status" value="1"/>
</dbReference>
<feature type="transmembrane region" description="Helical" evidence="1">
    <location>
        <begin position="272"/>
        <end position="293"/>
    </location>
</feature>
<dbReference type="Pfam" id="PF05552">
    <property type="entry name" value="MS_channel_1st_1"/>
    <property type="match status" value="4"/>
</dbReference>
<keyword evidence="1" id="KW-0812">Transmembrane</keyword>
<dbReference type="GO" id="GO:0008381">
    <property type="term" value="F:mechanosensitive monoatomic ion channel activity"/>
    <property type="evidence" value="ECO:0007669"/>
    <property type="project" value="InterPro"/>
</dbReference>
<keyword evidence="1" id="KW-0472">Membrane</keyword>
<feature type="transmembrane region" description="Helical" evidence="1">
    <location>
        <begin position="462"/>
        <end position="480"/>
    </location>
</feature>
<feature type="transmembrane region" description="Helical" evidence="1">
    <location>
        <begin position="492"/>
        <end position="512"/>
    </location>
</feature>
<name>A0A941GYK1_9CHRO</name>
<dbReference type="PANTHER" id="PTHR30221:SF1">
    <property type="entry name" value="SMALL-CONDUCTANCE MECHANOSENSITIVE CHANNEL"/>
    <property type="match status" value="1"/>
</dbReference>
<proteinExistence type="predicted"/>
<feature type="transmembrane region" description="Helical" evidence="1">
    <location>
        <begin position="30"/>
        <end position="50"/>
    </location>
</feature>
<reference evidence="2" key="1">
    <citation type="submission" date="2021-02" db="EMBL/GenBank/DDBJ databases">
        <title>Metagenome analyses of Stigonema ocellatum DSM 106950, Chlorogloea purpurea SAG 13.99 and Gomphosphaeria aponina DSM 107014.</title>
        <authorList>
            <person name="Marter P."/>
            <person name="Huang S."/>
        </authorList>
    </citation>
    <scope>NUCLEOTIDE SEQUENCE</scope>
    <source>
        <strain evidence="2">JP213</strain>
    </source>
</reference>
<evidence type="ECO:0000256" key="1">
    <source>
        <dbReference type="SAM" id="Phobius"/>
    </source>
</evidence>
<dbReference type="Gene3D" id="1.10.287.1260">
    <property type="match status" value="1"/>
</dbReference>
<feature type="transmembrane region" description="Helical" evidence="1">
    <location>
        <begin position="125"/>
        <end position="145"/>
    </location>
</feature>
<protein>
    <submittedName>
        <fullName evidence="2">Mechanosensitive ion channel</fullName>
    </submittedName>
</protein>
<dbReference type="Proteomes" id="UP000767446">
    <property type="component" value="Unassembled WGS sequence"/>
</dbReference>